<reference evidence="2" key="1">
    <citation type="submission" date="2016-01" db="EMBL/GenBank/DDBJ databases">
        <authorList>
            <person name="Mcilroy J.S."/>
            <person name="Karst M S."/>
            <person name="Albertsen M."/>
        </authorList>
    </citation>
    <scope>NUCLEOTIDE SEQUENCE</scope>
    <source>
        <strain evidence="2">Cfx-K</strain>
    </source>
</reference>
<feature type="compositionally biased region" description="Basic and acidic residues" evidence="1">
    <location>
        <begin position="86"/>
        <end position="98"/>
    </location>
</feature>
<dbReference type="KEGG" id="pbf:CFX0092_A0540"/>
<dbReference type="EMBL" id="LN890655">
    <property type="protein sequence ID" value="CUS02418.2"/>
    <property type="molecule type" value="Genomic_DNA"/>
</dbReference>
<evidence type="ECO:0000256" key="1">
    <source>
        <dbReference type="SAM" id="MobiDB-lite"/>
    </source>
</evidence>
<accession>A0A160T0Y8</accession>
<name>A0A160T0Y8_9CHLR</name>
<evidence type="ECO:0000313" key="3">
    <source>
        <dbReference type="Proteomes" id="UP000215027"/>
    </source>
</evidence>
<gene>
    <name evidence="2" type="ORF">CFX0092_A0540</name>
</gene>
<dbReference type="AlphaFoldDB" id="A0A160T0Y8"/>
<dbReference type="RefSeq" id="WP_095042032.1">
    <property type="nucleotide sequence ID" value="NZ_LN890655.1"/>
</dbReference>
<dbReference type="Proteomes" id="UP000215027">
    <property type="component" value="Chromosome I"/>
</dbReference>
<keyword evidence="3" id="KW-1185">Reference proteome</keyword>
<evidence type="ECO:0000313" key="2">
    <source>
        <dbReference type="EMBL" id="CUS02418.2"/>
    </source>
</evidence>
<feature type="region of interest" description="Disordered" evidence="1">
    <location>
        <begin position="73"/>
        <end position="98"/>
    </location>
</feature>
<organism evidence="2 3">
    <name type="scientific">Candidatus Promineifilum breve</name>
    <dbReference type="NCBI Taxonomy" id="1806508"/>
    <lineage>
        <taxon>Bacteria</taxon>
        <taxon>Bacillati</taxon>
        <taxon>Chloroflexota</taxon>
        <taxon>Ardenticatenia</taxon>
        <taxon>Candidatus Promineifilales</taxon>
        <taxon>Candidatus Promineifilaceae</taxon>
        <taxon>Candidatus Promineifilum</taxon>
    </lineage>
</organism>
<proteinExistence type="predicted"/>
<sequence length="98" mass="11174">MADKLPSRPTLDIRDALNELLRRNDRTQDKEVGEMYLGSAIFIARLKRPQVLEGSWEDLDRTVDLFDLIDAHQRGDGSLPSRGSHRPGDRPNKSDSQF</sequence>
<protein>
    <submittedName>
        <fullName evidence="2">Uncharacterized protein</fullName>
    </submittedName>
</protein>